<dbReference type="SMART" id="SM00855">
    <property type="entry name" value="PGAM"/>
    <property type="match status" value="1"/>
</dbReference>
<sequence length="207" mass="22986">MSQVPRIDLMRHGQTTGGFAFRGSLDEPLTPEGWGQMQGSFDAHGPWDALIASPLQRCLAPARAWAGAAGLALQEEPRLREMHFGVWEGRTPADLMESEPEALARFWEDPLHHVPPGAEPLTAFRDRVLAAWGDLVRAPAPARRLVVTHGGVIRLILLHEQRRPLQDLLVLEVPHACLYRIHLHPGGHRVERLPVPTDPADPMESPQ</sequence>
<dbReference type="Proteomes" id="UP000199556">
    <property type="component" value="Unassembled WGS sequence"/>
</dbReference>
<name>A0A1I4QNS2_ECTMO</name>
<protein>
    <submittedName>
        <fullName evidence="1">Alpha-ribazole phosphatase/probable phosphoglycerate mutase</fullName>
    </submittedName>
</protein>
<organism evidence="1 2">
    <name type="scientific">Ectothiorhodospira mobilis</name>
    <dbReference type="NCBI Taxonomy" id="195064"/>
    <lineage>
        <taxon>Bacteria</taxon>
        <taxon>Pseudomonadati</taxon>
        <taxon>Pseudomonadota</taxon>
        <taxon>Gammaproteobacteria</taxon>
        <taxon>Chromatiales</taxon>
        <taxon>Ectothiorhodospiraceae</taxon>
        <taxon>Ectothiorhodospira</taxon>
    </lineage>
</organism>
<dbReference type="Pfam" id="PF00300">
    <property type="entry name" value="His_Phos_1"/>
    <property type="match status" value="1"/>
</dbReference>
<dbReference type="GO" id="GO:0005737">
    <property type="term" value="C:cytoplasm"/>
    <property type="evidence" value="ECO:0007669"/>
    <property type="project" value="TreeGrafter"/>
</dbReference>
<dbReference type="STRING" id="195064.SAMN05421721_10524"/>
<dbReference type="GO" id="GO:0016791">
    <property type="term" value="F:phosphatase activity"/>
    <property type="evidence" value="ECO:0007669"/>
    <property type="project" value="TreeGrafter"/>
</dbReference>
<dbReference type="PANTHER" id="PTHR48100:SF1">
    <property type="entry name" value="HISTIDINE PHOSPHATASE FAMILY PROTEIN-RELATED"/>
    <property type="match status" value="1"/>
</dbReference>
<dbReference type="Gene3D" id="3.40.50.1240">
    <property type="entry name" value="Phosphoglycerate mutase-like"/>
    <property type="match status" value="1"/>
</dbReference>
<dbReference type="SUPFAM" id="SSF53254">
    <property type="entry name" value="Phosphoglycerate mutase-like"/>
    <property type="match status" value="1"/>
</dbReference>
<keyword evidence="2" id="KW-1185">Reference proteome</keyword>
<dbReference type="CDD" id="cd07067">
    <property type="entry name" value="HP_PGM_like"/>
    <property type="match status" value="1"/>
</dbReference>
<dbReference type="InterPro" id="IPR050275">
    <property type="entry name" value="PGM_Phosphatase"/>
</dbReference>
<evidence type="ECO:0000313" key="2">
    <source>
        <dbReference type="Proteomes" id="UP000199556"/>
    </source>
</evidence>
<gene>
    <name evidence="1" type="ORF">SAMN05421721_10524</name>
</gene>
<dbReference type="InterPro" id="IPR029033">
    <property type="entry name" value="His_PPase_superfam"/>
</dbReference>
<dbReference type="InterPro" id="IPR013078">
    <property type="entry name" value="His_Pase_superF_clade-1"/>
</dbReference>
<proteinExistence type="predicted"/>
<accession>A0A1I4QNS2</accession>
<dbReference type="PANTHER" id="PTHR48100">
    <property type="entry name" value="BROAD-SPECIFICITY PHOSPHATASE YOR283W-RELATED"/>
    <property type="match status" value="1"/>
</dbReference>
<dbReference type="RefSeq" id="WP_177217585.1">
    <property type="nucleotide sequence ID" value="NZ_FOUO01000005.1"/>
</dbReference>
<reference evidence="1 2" key="1">
    <citation type="submission" date="2016-10" db="EMBL/GenBank/DDBJ databases">
        <authorList>
            <person name="de Groot N.N."/>
        </authorList>
    </citation>
    <scope>NUCLEOTIDE SEQUENCE [LARGE SCALE GENOMIC DNA]</scope>
    <source>
        <strain evidence="1 2">DSM 4180</strain>
    </source>
</reference>
<dbReference type="EMBL" id="FOUO01000005">
    <property type="protein sequence ID" value="SFM41669.1"/>
    <property type="molecule type" value="Genomic_DNA"/>
</dbReference>
<dbReference type="AlphaFoldDB" id="A0A1I4QNS2"/>
<evidence type="ECO:0000313" key="1">
    <source>
        <dbReference type="EMBL" id="SFM41669.1"/>
    </source>
</evidence>